<feature type="domain" description="HMG box" evidence="6">
    <location>
        <begin position="157"/>
        <end position="219"/>
    </location>
</feature>
<evidence type="ECO:0000259" key="6">
    <source>
        <dbReference type="PROSITE" id="PS50118"/>
    </source>
</evidence>
<dbReference type="Gene3D" id="1.10.30.10">
    <property type="entry name" value="High mobility group box domain"/>
    <property type="match status" value="3"/>
</dbReference>
<evidence type="ECO:0000256" key="1">
    <source>
        <dbReference type="ARBA" id="ARBA00004123"/>
    </source>
</evidence>
<feature type="region of interest" description="Disordered" evidence="5">
    <location>
        <begin position="142"/>
        <end position="161"/>
    </location>
</feature>
<dbReference type="InterPro" id="IPR036910">
    <property type="entry name" value="HMG_box_dom_sf"/>
</dbReference>
<feature type="compositionally biased region" description="Acidic residues" evidence="5">
    <location>
        <begin position="145"/>
        <end position="155"/>
    </location>
</feature>
<evidence type="ECO:0000256" key="2">
    <source>
        <dbReference type="ARBA" id="ARBA00023125"/>
    </source>
</evidence>
<dbReference type="SUPFAM" id="SSF47095">
    <property type="entry name" value="HMG-box"/>
    <property type="match status" value="3"/>
</dbReference>
<dbReference type="EMBL" id="JAHRIQ010057965">
    <property type="protein sequence ID" value="MEQ2239075.1"/>
    <property type="molecule type" value="Genomic_DNA"/>
</dbReference>
<feature type="DNA-binding region" description="HMG box" evidence="4">
    <location>
        <begin position="251"/>
        <end position="318"/>
    </location>
</feature>
<feature type="compositionally biased region" description="Acidic residues" evidence="5">
    <location>
        <begin position="378"/>
        <end position="387"/>
    </location>
</feature>
<evidence type="ECO:0000256" key="3">
    <source>
        <dbReference type="ARBA" id="ARBA00023242"/>
    </source>
</evidence>
<comment type="caution">
    <text evidence="7">The sequence shown here is derived from an EMBL/GenBank/DDBJ whole genome shotgun (WGS) entry which is preliminary data.</text>
</comment>
<protein>
    <recommendedName>
        <fullName evidence="6">HMG box domain-containing protein</fullName>
    </recommendedName>
</protein>
<dbReference type="PROSITE" id="PS50118">
    <property type="entry name" value="HMG_BOX_2"/>
    <property type="match status" value="2"/>
</dbReference>
<evidence type="ECO:0000256" key="5">
    <source>
        <dbReference type="SAM" id="MobiDB-lite"/>
    </source>
</evidence>
<dbReference type="InterPro" id="IPR051762">
    <property type="entry name" value="UBF1"/>
</dbReference>
<gene>
    <name evidence="7" type="ORF">ILYODFUR_000893</name>
</gene>
<evidence type="ECO:0000313" key="7">
    <source>
        <dbReference type="EMBL" id="MEQ2239075.1"/>
    </source>
</evidence>
<proteinExistence type="predicted"/>
<evidence type="ECO:0000313" key="8">
    <source>
        <dbReference type="Proteomes" id="UP001482620"/>
    </source>
</evidence>
<comment type="subcellular location">
    <subcellularLocation>
        <location evidence="1">Nucleus</location>
    </subcellularLocation>
</comment>
<name>A0ABV0U3H4_9TELE</name>
<keyword evidence="3 4" id="KW-0539">Nucleus</keyword>
<dbReference type="PANTHER" id="PTHR46318:SF2">
    <property type="entry name" value="NUCLEOLAR TRANSCRIPTION FACTOR 1"/>
    <property type="match status" value="1"/>
</dbReference>
<feature type="domain" description="HMG box" evidence="6">
    <location>
        <begin position="251"/>
        <end position="318"/>
    </location>
</feature>
<dbReference type="Proteomes" id="UP001482620">
    <property type="component" value="Unassembled WGS sequence"/>
</dbReference>
<reference evidence="7 8" key="1">
    <citation type="submission" date="2021-06" db="EMBL/GenBank/DDBJ databases">
        <authorList>
            <person name="Palmer J.M."/>
        </authorList>
    </citation>
    <scope>NUCLEOTIDE SEQUENCE [LARGE SCALE GENOMIC DNA]</scope>
    <source>
        <strain evidence="8">if_2019</strain>
        <tissue evidence="7">Muscle</tissue>
    </source>
</reference>
<dbReference type="InterPro" id="IPR009071">
    <property type="entry name" value="HMG_box_dom"/>
</dbReference>
<keyword evidence="8" id="KW-1185">Reference proteome</keyword>
<sequence length="396" mass="46785">MSETEMDDVASAAGWTSANTLKLIAAMRSNVPDSKKTQIYRTGLSVLDWDQVAFPPFSPEECREKWENMMEKMRKLRSLPELIVEAEEAISNPLHHRKIHPELPKLPSPPKMVYMRKHFSRFKKKHPGLTMTKIVKMAFKKDDKLPDEEKEDEDLPEKPPQNGLVLFIKEQANGDRPPMGSLMDMCQRWRKLSEAERQKYSTRCGEMRREYNAKLLEYLHRFDEMEKQQIIKEKGIILPKKPLRRTFPGEPKMPSQIGYIYFAKDQMKILKENISSHKERIAKVKELWYRLPTKEKGCYKQQIHANMKQYSENLQKWFKTLTSEEQTEYLKHNPRKLQFLDARERTVVVEERLLCQPSDSEDEDMVINNDEGPIWSSYEDENEEVEEGGNMFEMYS</sequence>
<feature type="region of interest" description="Disordered" evidence="5">
    <location>
        <begin position="372"/>
        <end position="396"/>
    </location>
</feature>
<dbReference type="PANTHER" id="PTHR46318">
    <property type="entry name" value="UPSTREAM BINDING TRANSCRIPTION FACTOR"/>
    <property type="match status" value="1"/>
</dbReference>
<accession>A0ABV0U3H4</accession>
<evidence type="ECO:0000256" key="4">
    <source>
        <dbReference type="PROSITE-ProRule" id="PRU00267"/>
    </source>
</evidence>
<organism evidence="7 8">
    <name type="scientific">Ilyodon furcidens</name>
    <name type="common">goldbreast splitfin</name>
    <dbReference type="NCBI Taxonomy" id="33524"/>
    <lineage>
        <taxon>Eukaryota</taxon>
        <taxon>Metazoa</taxon>
        <taxon>Chordata</taxon>
        <taxon>Craniata</taxon>
        <taxon>Vertebrata</taxon>
        <taxon>Euteleostomi</taxon>
        <taxon>Actinopterygii</taxon>
        <taxon>Neopterygii</taxon>
        <taxon>Teleostei</taxon>
        <taxon>Neoteleostei</taxon>
        <taxon>Acanthomorphata</taxon>
        <taxon>Ovalentaria</taxon>
        <taxon>Atherinomorphae</taxon>
        <taxon>Cyprinodontiformes</taxon>
        <taxon>Goodeidae</taxon>
        <taxon>Ilyodon</taxon>
    </lineage>
</organism>
<keyword evidence="2 4" id="KW-0238">DNA-binding</keyword>
<feature type="DNA-binding region" description="HMG box" evidence="4">
    <location>
        <begin position="157"/>
        <end position="219"/>
    </location>
</feature>